<dbReference type="EMBL" id="CP010951">
    <property type="protein sequence ID" value="AMO21752.1"/>
    <property type="molecule type" value="Genomic_DNA"/>
</dbReference>
<dbReference type="OrthoDB" id="9150808at2"/>
<dbReference type="AlphaFoldDB" id="A0A127JUR0"/>
<proteinExistence type="inferred from homology"/>
<evidence type="ECO:0000313" key="7">
    <source>
        <dbReference type="EMBL" id="AMO21752.1"/>
    </source>
</evidence>
<evidence type="ECO:0000313" key="8">
    <source>
        <dbReference type="Proteomes" id="UP000070433"/>
    </source>
</evidence>
<evidence type="ECO:0000256" key="4">
    <source>
        <dbReference type="ARBA" id="ARBA00023136"/>
    </source>
</evidence>
<feature type="domain" description="Beta/gamma crystallin 'Greek key'" evidence="6">
    <location>
        <begin position="63"/>
        <end position="104"/>
    </location>
</feature>
<comment type="similarity">
    <text evidence="2">Belongs to the beta/gamma-crystallin family.</text>
</comment>
<reference evidence="7 8" key="1">
    <citation type="journal article" date="2014" name="Int. J. Syst. Evol. Microbiol.">
        <title>Ramlibacter solisilvae sp. nov., isolated from forest soil, and emended description of the genus Ramlibacter.</title>
        <authorList>
            <person name="Lee H.J."/>
            <person name="Lee S.H."/>
            <person name="Lee S.S."/>
            <person name="Lee J.S."/>
            <person name="Kim Y."/>
            <person name="Kim S.C."/>
            <person name="Jeon C.O."/>
        </authorList>
    </citation>
    <scope>NUCLEOTIDE SEQUENCE [LARGE SCALE GENOMIC DNA]</scope>
    <source>
        <strain evidence="7 8">5-10</strain>
    </source>
</reference>
<evidence type="ECO:0000259" key="6">
    <source>
        <dbReference type="PROSITE" id="PS50915"/>
    </source>
</evidence>
<evidence type="ECO:0000256" key="3">
    <source>
        <dbReference type="ARBA" id="ARBA00022737"/>
    </source>
</evidence>
<dbReference type="Gene3D" id="2.60.20.10">
    <property type="entry name" value="Crystallins"/>
    <property type="match status" value="1"/>
</dbReference>
<dbReference type="PANTHER" id="PTHR35603:SF2">
    <property type="entry name" value="OUTER MEMBRANE LIPOPROTEIN"/>
    <property type="match status" value="1"/>
</dbReference>
<sequence length="286" mass="30875">MKRSLQTALAAAALVAAGHAAAQITFYSREDFRGRSLTTHERIWNLERADFDDRASSIVVERGQWEVCDRPRFEGRCAILSRGGYPSLRELGMDDRVSSVRPVEGRRQQVVVVPAPQPVVVAPQPVAVAPQPVVVEERWQRRGNETVYEAPVTSARAVVGPPNQRCWVERQQVAEPATPANNIGGAVIGGIVGGILGHQVGGGHGKDIATAGGAIAGAVIGSKVATTDGNAPRVVGQDVQRCETVNNTKPEYWDVNYQFRGVEHRMQMTTPPGRVILVNAQGEPRL</sequence>
<dbReference type="Proteomes" id="UP000070433">
    <property type="component" value="Chromosome"/>
</dbReference>
<dbReference type="InterPro" id="IPR051407">
    <property type="entry name" value="Bact_OM_lipoprot/Surf_antigen"/>
</dbReference>
<feature type="signal peptide" evidence="5">
    <location>
        <begin position="1"/>
        <end position="22"/>
    </location>
</feature>
<dbReference type="PANTHER" id="PTHR35603">
    <property type="match status" value="1"/>
</dbReference>
<gene>
    <name evidence="7" type="ORF">UC35_01265</name>
</gene>
<dbReference type="InterPro" id="IPR008816">
    <property type="entry name" value="Gly_zipper_2TM_dom"/>
</dbReference>
<organism evidence="7 8">
    <name type="scientific">Ramlibacter tataouinensis</name>
    <dbReference type="NCBI Taxonomy" id="94132"/>
    <lineage>
        <taxon>Bacteria</taxon>
        <taxon>Pseudomonadati</taxon>
        <taxon>Pseudomonadota</taxon>
        <taxon>Betaproteobacteria</taxon>
        <taxon>Burkholderiales</taxon>
        <taxon>Comamonadaceae</taxon>
        <taxon>Ramlibacter</taxon>
    </lineage>
</organism>
<comment type="subcellular location">
    <subcellularLocation>
        <location evidence="1">Membrane</location>
    </subcellularLocation>
</comment>
<dbReference type="PROSITE" id="PS50915">
    <property type="entry name" value="CRYSTALLIN_BETA_GAMMA"/>
    <property type="match status" value="1"/>
</dbReference>
<evidence type="ECO:0000256" key="1">
    <source>
        <dbReference type="ARBA" id="ARBA00004370"/>
    </source>
</evidence>
<accession>A0A127JUR0</accession>
<keyword evidence="3" id="KW-0677">Repeat</keyword>
<keyword evidence="4" id="KW-0472">Membrane</keyword>
<dbReference type="GO" id="GO:0019867">
    <property type="term" value="C:outer membrane"/>
    <property type="evidence" value="ECO:0007669"/>
    <property type="project" value="InterPro"/>
</dbReference>
<dbReference type="SMART" id="SM00247">
    <property type="entry name" value="XTALbg"/>
    <property type="match status" value="1"/>
</dbReference>
<keyword evidence="8" id="KW-1185">Reference proteome</keyword>
<feature type="chain" id="PRO_5007449589" description="Beta/gamma crystallin 'Greek key' domain-containing protein" evidence="5">
    <location>
        <begin position="23"/>
        <end position="286"/>
    </location>
</feature>
<evidence type="ECO:0000256" key="5">
    <source>
        <dbReference type="SAM" id="SignalP"/>
    </source>
</evidence>
<keyword evidence="5" id="KW-0732">Signal</keyword>
<dbReference type="InterPro" id="IPR011024">
    <property type="entry name" value="G_crystallin-like"/>
</dbReference>
<protein>
    <recommendedName>
        <fullName evidence="6">Beta/gamma crystallin 'Greek key' domain-containing protein</fullName>
    </recommendedName>
</protein>
<dbReference type="RefSeq" id="WP_061495348.1">
    <property type="nucleotide sequence ID" value="NZ_CP010951.1"/>
</dbReference>
<dbReference type="SUPFAM" id="SSF49695">
    <property type="entry name" value="gamma-Crystallin-like"/>
    <property type="match status" value="1"/>
</dbReference>
<dbReference type="InterPro" id="IPR001064">
    <property type="entry name" value="Beta/gamma_crystallin"/>
</dbReference>
<dbReference type="Pfam" id="PF00030">
    <property type="entry name" value="Crystall"/>
    <property type="match status" value="1"/>
</dbReference>
<name>A0A127JUR0_9BURK</name>
<dbReference type="Pfam" id="PF05433">
    <property type="entry name" value="Rick_17kDa_Anti"/>
    <property type="match status" value="1"/>
</dbReference>
<evidence type="ECO:0000256" key="2">
    <source>
        <dbReference type="ARBA" id="ARBA00009646"/>
    </source>
</evidence>